<comment type="caution">
    <text evidence="1">The sequence shown here is derived from an EMBL/GenBank/DDBJ whole genome shotgun (WGS) entry which is preliminary data.</text>
</comment>
<dbReference type="EMBL" id="BMAO01016986">
    <property type="protein sequence ID" value="GFR12563.1"/>
    <property type="molecule type" value="Genomic_DNA"/>
</dbReference>
<gene>
    <name evidence="1" type="ORF">TNCT_410871</name>
</gene>
<name>A0A8X6J6P7_TRICU</name>
<proteinExistence type="predicted"/>
<dbReference type="OrthoDB" id="10361582at2759"/>
<reference evidence="1" key="1">
    <citation type="submission" date="2020-07" db="EMBL/GenBank/DDBJ databases">
        <title>Multicomponent nature underlies the extraordinary mechanical properties of spider dragline silk.</title>
        <authorList>
            <person name="Kono N."/>
            <person name="Nakamura H."/>
            <person name="Mori M."/>
            <person name="Yoshida Y."/>
            <person name="Ohtoshi R."/>
            <person name="Malay A.D."/>
            <person name="Moran D.A.P."/>
            <person name="Tomita M."/>
            <person name="Numata K."/>
            <person name="Arakawa K."/>
        </authorList>
    </citation>
    <scope>NUCLEOTIDE SEQUENCE</scope>
</reference>
<accession>A0A8X6J6P7</accession>
<sequence>MIVNLDTFPSGISMVFGPRNISPIIFTITWNGSLRFSNTRERWADQKGQKSELFQTGRRNRGLWHTTPHSTLCCAFKTNLWPAVLSFDAGRPQSISTVREYLFTVSLESFLRRLVRRFPFIYFYVSMRTFTLAPVKRCLISTNPAVELLRKFDLSR</sequence>
<dbReference type="AlphaFoldDB" id="A0A8X6J6P7"/>
<organism evidence="1 2">
    <name type="scientific">Trichonephila clavata</name>
    <name type="common">Joro spider</name>
    <name type="synonym">Nephila clavata</name>
    <dbReference type="NCBI Taxonomy" id="2740835"/>
    <lineage>
        <taxon>Eukaryota</taxon>
        <taxon>Metazoa</taxon>
        <taxon>Ecdysozoa</taxon>
        <taxon>Arthropoda</taxon>
        <taxon>Chelicerata</taxon>
        <taxon>Arachnida</taxon>
        <taxon>Araneae</taxon>
        <taxon>Araneomorphae</taxon>
        <taxon>Entelegynae</taxon>
        <taxon>Araneoidea</taxon>
        <taxon>Nephilidae</taxon>
        <taxon>Trichonephila</taxon>
    </lineage>
</organism>
<evidence type="ECO:0000313" key="1">
    <source>
        <dbReference type="EMBL" id="GFR12563.1"/>
    </source>
</evidence>
<keyword evidence="2" id="KW-1185">Reference proteome</keyword>
<dbReference type="Proteomes" id="UP000887116">
    <property type="component" value="Unassembled WGS sequence"/>
</dbReference>
<protein>
    <submittedName>
        <fullName evidence="1">Uncharacterized protein</fullName>
    </submittedName>
</protein>
<evidence type="ECO:0000313" key="2">
    <source>
        <dbReference type="Proteomes" id="UP000887116"/>
    </source>
</evidence>